<dbReference type="AlphaFoldDB" id="A0A848P281"/>
<accession>A0A848P281</accession>
<evidence type="ECO:0000313" key="3">
    <source>
        <dbReference type="Proteomes" id="UP000575469"/>
    </source>
</evidence>
<comment type="caution">
    <text evidence="2">The sequence shown here is derived from an EMBL/GenBank/DDBJ whole genome shotgun (WGS) entry which is preliminary data.</text>
</comment>
<dbReference type="PROSITE" id="PS51257">
    <property type="entry name" value="PROKAR_LIPOPROTEIN"/>
    <property type="match status" value="1"/>
</dbReference>
<gene>
    <name evidence="2" type="ORF">HGR00_28385</name>
</gene>
<proteinExistence type="predicted"/>
<dbReference type="EMBL" id="JABBZM010000039">
    <property type="protein sequence ID" value="NMV41841.1"/>
    <property type="molecule type" value="Genomic_DNA"/>
</dbReference>
<keyword evidence="1" id="KW-0732">Signal</keyword>
<evidence type="ECO:0000256" key="1">
    <source>
        <dbReference type="SAM" id="SignalP"/>
    </source>
</evidence>
<evidence type="ECO:0000313" key="2">
    <source>
        <dbReference type="EMBL" id="NMV41841.1"/>
    </source>
</evidence>
<sequence length="162" mass="17831">MRATAIALLRSLAAAFLVMLGACQSPQIAAYRSKVEAQQAWAQQNGEAVQAGRMKQSEYWAGAYGIVIRQPVLQQDLPVIKITSKMIDLSKDLEAGRISQDEFDSKKRELLNAGLEESAAIQQQQATAADQRRRTALDFYLRSRPVTTNCSAFGNNASCTTY</sequence>
<protein>
    <recommendedName>
        <fullName evidence="4">SHOCT domain-containing protein</fullName>
    </recommendedName>
</protein>
<feature type="chain" id="PRO_5032428511" description="SHOCT domain-containing protein" evidence="1">
    <location>
        <begin position="30"/>
        <end position="162"/>
    </location>
</feature>
<dbReference type="Proteomes" id="UP000575469">
    <property type="component" value="Unassembled WGS sequence"/>
</dbReference>
<dbReference type="RefSeq" id="WP_169341873.1">
    <property type="nucleotide sequence ID" value="NZ_JABBZM010000039.1"/>
</dbReference>
<evidence type="ECO:0008006" key="4">
    <source>
        <dbReference type="Google" id="ProtNLM"/>
    </source>
</evidence>
<organism evidence="2 3">
    <name type="scientific">Ralstonia insidiosa</name>
    <dbReference type="NCBI Taxonomy" id="190721"/>
    <lineage>
        <taxon>Bacteria</taxon>
        <taxon>Pseudomonadati</taxon>
        <taxon>Pseudomonadota</taxon>
        <taxon>Betaproteobacteria</taxon>
        <taxon>Burkholderiales</taxon>
        <taxon>Burkholderiaceae</taxon>
        <taxon>Ralstonia</taxon>
    </lineage>
</organism>
<name>A0A848P281_9RALS</name>
<reference evidence="2 3" key="1">
    <citation type="submission" date="2020-04" db="EMBL/GenBank/DDBJ databases">
        <title>Ralstonia insidiosa genome sequencing and assembly.</title>
        <authorList>
            <person name="Martins R.C.R."/>
            <person name="Perdigao-Neto L.V."/>
            <person name="Levin A.S.S."/>
            <person name="Costa S.F."/>
        </authorList>
    </citation>
    <scope>NUCLEOTIDE SEQUENCE [LARGE SCALE GENOMIC DNA]</scope>
    <source>
        <strain evidence="2 3">5047</strain>
    </source>
</reference>
<feature type="signal peptide" evidence="1">
    <location>
        <begin position="1"/>
        <end position="29"/>
    </location>
</feature>